<proteinExistence type="predicted"/>
<feature type="transmembrane region" description="Helical" evidence="1">
    <location>
        <begin position="39"/>
        <end position="60"/>
    </location>
</feature>
<dbReference type="Pfam" id="PF13800">
    <property type="entry name" value="Sigma_reg_N"/>
    <property type="match status" value="1"/>
</dbReference>
<dbReference type="AlphaFoldDB" id="A0A098EHW2"/>
<evidence type="ECO:0000259" key="3">
    <source>
        <dbReference type="Pfam" id="PF13800"/>
    </source>
</evidence>
<feature type="domain" description="Sigma factor regulator C-terminal" evidence="2">
    <location>
        <begin position="182"/>
        <end position="340"/>
    </location>
</feature>
<dbReference type="Proteomes" id="UP000043699">
    <property type="component" value="Unassembled WGS sequence"/>
</dbReference>
<evidence type="ECO:0000256" key="1">
    <source>
        <dbReference type="SAM" id="Phobius"/>
    </source>
</evidence>
<gene>
    <name evidence="4" type="ORF">BN1080_00317</name>
</gene>
<feature type="domain" description="Sigma factor regulator N-terminal" evidence="3">
    <location>
        <begin position="25"/>
        <end position="110"/>
    </location>
</feature>
<dbReference type="InterPro" id="IPR029101">
    <property type="entry name" value="Sigma_reg_N"/>
</dbReference>
<evidence type="ECO:0000259" key="2">
    <source>
        <dbReference type="Pfam" id="PF13791"/>
    </source>
</evidence>
<keyword evidence="1" id="KW-0812">Transmembrane</keyword>
<dbReference type="Pfam" id="PF13791">
    <property type="entry name" value="Sigma_reg_C"/>
    <property type="match status" value="1"/>
</dbReference>
<protein>
    <recommendedName>
        <fullName evidence="6">Sigma factor regulator C-terminal domain-containing protein</fullName>
    </recommendedName>
</protein>
<reference evidence="4 5" key="1">
    <citation type="submission" date="2014-09" db="EMBL/GenBank/DDBJ databases">
        <authorList>
            <person name="Urmite Genomes Urmite Genomes"/>
        </authorList>
    </citation>
    <scope>NUCLEOTIDE SEQUENCE [LARGE SCALE GENOMIC DNA]</scope>
    <source>
        <strain evidence="4 5">ES2</strain>
    </source>
</reference>
<dbReference type="EMBL" id="CCXS01000001">
    <property type="protein sequence ID" value="CEG21407.1"/>
    <property type="molecule type" value="Genomic_DNA"/>
</dbReference>
<dbReference type="OrthoDB" id="1730160at2"/>
<keyword evidence="5" id="KW-1185">Reference proteome</keyword>
<name>A0A098EHW2_9BACL</name>
<dbReference type="RefSeq" id="WP_052649874.1">
    <property type="nucleotide sequence ID" value="NZ_CCXS01000001.1"/>
</dbReference>
<keyword evidence="1" id="KW-1133">Transmembrane helix</keyword>
<evidence type="ECO:0000313" key="5">
    <source>
        <dbReference type="Proteomes" id="UP000043699"/>
    </source>
</evidence>
<evidence type="ECO:0008006" key="6">
    <source>
        <dbReference type="Google" id="ProtNLM"/>
    </source>
</evidence>
<keyword evidence="1" id="KW-0472">Membrane</keyword>
<organism evidence="4 5">
    <name type="scientific">Planococcus massiliensis</name>
    <dbReference type="NCBI Taxonomy" id="1499687"/>
    <lineage>
        <taxon>Bacteria</taxon>
        <taxon>Bacillati</taxon>
        <taxon>Bacillota</taxon>
        <taxon>Bacilli</taxon>
        <taxon>Bacillales</taxon>
        <taxon>Caryophanaceae</taxon>
        <taxon>Planococcus</taxon>
    </lineage>
</organism>
<dbReference type="STRING" id="1499687.BN1080_00317"/>
<sequence length="346" mass="39785">MKDSHKEKELDQLFNQHSTDDSFGKIINKAKRKTIFRNAVISVFVLGLFTIAAGIGWLSIMRWQEAKALRDIELFSQITDPNIEEMGPQQQSNGLFESFLRFERYKVIEGIPVDWSEETITYSLFGGVSGFSGDHSYIQIVDEATDQMKFYDRKTKQRVLGFYHPEVEYAGLADGLGEFGNFPEETIAELALSFDQAYTPEQIRESLPEEVTLKWYWIDTYSPDDLERMNQKFEGEFVNFPELSNHVYGIEEFQFDEEIFAEEEQLTSEEGFVNRIHDGMTLENGKYFSEYKRIHDLLKGDDERLTSTDVKVIGAVVTGTKENLQTLEDMPIVRASALGVTVSPYQ</sequence>
<dbReference type="InterPro" id="IPR025672">
    <property type="entry name" value="Sigma_reg_C_dom"/>
</dbReference>
<accession>A0A098EHW2</accession>
<evidence type="ECO:0000313" key="4">
    <source>
        <dbReference type="EMBL" id="CEG21407.1"/>
    </source>
</evidence>